<dbReference type="Proteomes" id="UP000315700">
    <property type="component" value="Chromosome"/>
</dbReference>
<evidence type="ECO:0000313" key="1">
    <source>
        <dbReference type="EMBL" id="QDT56311.1"/>
    </source>
</evidence>
<organism evidence="1 2">
    <name type="scientific">Caulifigura coniformis</name>
    <dbReference type="NCBI Taxonomy" id="2527983"/>
    <lineage>
        <taxon>Bacteria</taxon>
        <taxon>Pseudomonadati</taxon>
        <taxon>Planctomycetota</taxon>
        <taxon>Planctomycetia</taxon>
        <taxon>Planctomycetales</taxon>
        <taxon>Planctomycetaceae</taxon>
        <taxon>Caulifigura</taxon>
    </lineage>
</organism>
<dbReference type="KEGG" id="ccos:Pan44_43640"/>
<dbReference type="RefSeq" id="WP_145033605.1">
    <property type="nucleotide sequence ID" value="NZ_CP036271.1"/>
</dbReference>
<dbReference type="EMBL" id="CP036271">
    <property type="protein sequence ID" value="QDT56311.1"/>
    <property type="molecule type" value="Genomic_DNA"/>
</dbReference>
<dbReference type="AlphaFoldDB" id="A0A517SJK9"/>
<name>A0A517SJK9_9PLAN</name>
<sequence length="208" mass="22696">MPVQAIATSPGVAPSRELQLGRIRVHLISEVGTISGAIEEMSPSDVRIYAEEALPVGSLVTVRLAPEGWECQFDANGVVHRAEQLADGTDLGVFLSEPLSEELISACWLEMRRELRYGVVWAAWARPESQKKIVAATILNYSYSGVQLRLPYQPQPGEQITLLTDAPIATATVRWAAPYGPNQYFCGCQMAKSDGLKLALRVQLATNS</sequence>
<reference evidence="1 2" key="1">
    <citation type="submission" date="2019-02" db="EMBL/GenBank/DDBJ databases">
        <title>Deep-cultivation of Planctomycetes and their phenomic and genomic characterization uncovers novel biology.</title>
        <authorList>
            <person name="Wiegand S."/>
            <person name="Jogler M."/>
            <person name="Boedeker C."/>
            <person name="Pinto D."/>
            <person name="Vollmers J."/>
            <person name="Rivas-Marin E."/>
            <person name="Kohn T."/>
            <person name="Peeters S.H."/>
            <person name="Heuer A."/>
            <person name="Rast P."/>
            <person name="Oberbeckmann S."/>
            <person name="Bunk B."/>
            <person name="Jeske O."/>
            <person name="Meyerdierks A."/>
            <person name="Storesund J.E."/>
            <person name="Kallscheuer N."/>
            <person name="Luecker S."/>
            <person name="Lage O.M."/>
            <person name="Pohl T."/>
            <person name="Merkel B.J."/>
            <person name="Hornburger P."/>
            <person name="Mueller R.-W."/>
            <person name="Bruemmer F."/>
            <person name="Labrenz M."/>
            <person name="Spormann A.M."/>
            <person name="Op den Camp H."/>
            <person name="Overmann J."/>
            <person name="Amann R."/>
            <person name="Jetten M.S.M."/>
            <person name="Mascher T."/>
            <person name="Medema M.H."/>
            <person name="Devos D.P."/>
            <person name="Kaster A.-K."/>
            <person name="Ovreas L."/>
            <person name="Rohde M."/>
            <person name="Galperin M.Y."/>
            <person name="Jogler C."/>
        </authorList>
    </citation>
    <scope>NUCLEOTIDE SEQUENCE [LARGE SCALE GENOMIC DNA]</scope>
    <source>
        <strain evidence="1 2">Pan44</strain>
    </source>
</reference>
<gene>
    <name evidence="1" type="ORF">Pan44_43640</name>
</gene>
<evidence type="ECO:0000313" key="2">
    <source>
        <dbReference type="Proteomes" id="UP000315700"/>
    </source>
</evidence>
<accession>A0A517SJK9</accession>
<keyword evidence="2" id="KW-1185">Reference proteome</keyword>
<dbReference type="InParanoid" id="A0A517SJK9"/>
<proteinExistence type="predicted"/>
<protein>
    <submittedName>
        <fullName evidence="1">PilZ domain protein</fullName>
    </submittedName>
</protein>